<gene>
    <name evidence="2" type="ORF">RCOM_1413350</name>
</gene>
<keyword evidence="1" id="KW-0472">Membrane</keyword>
<reference evidence="3" key="1">
    <citation type="journal article" date="2010" name="Nat. Biotechnol.">
        <title>Draft genome sequence of the oilseed species Ricinus communis.</title>
        <authorList>
            <person name="Chan A.P."/>
            <person name="Crabtree J."/>
            <person name="Zhao Q."/>
            <person name="Lorenzi H."/>
            <person name="Orvis J."/>
            <person name="Puiu D."/>
            <person name="Melake-Berhan A."/>
            <person name="Jones K.M."/>
            <person name="Redman J."/>
            <person name="Chen G."/>
            <person name="Cahoon E.B."/>
            <person name="Gedil M."/>
            <person name="Stanke M."/>
            <person name="Haas B.J."/>
            <person name="Wortman J.R."/>
            <person name="Fraser-Liggett C.M."/>
            <person name="Ravel J."/>
            <person name="Rabinowicz P.D."/>
        </authorList>
    </citation>
    <scope>NUCLEOTIDE SEQUENCE [LARGE SCALE GENOMIC DNA]</scope>
    <source>
        <strain evidence="3">cv. Hale</strain>
    </source>
</reference>
<proteinExistence type="predicted"/>
<organism evidence="2 3">
    <name type="scientific">Ricinus communis</name>
    <name type="common">Castor bean</name>
    <dbReference type="NCBI Taxonomy" id="3988"/>
    <lineage>
        <taxon>Eukaryota</taxon>
        <taxon>Viridiplantae</taxon>
        <taxon>Streptophyta</taxon>
        <taxon>Embryophyta</taxon>
        <taxon>Tracheophyta</taxon>
        <taxon>Spermatophyta</taxon>
        <taxon>Magnoliopsida</taxon>
        <taxon>eudicotyledons</taxon>
        <taxon>Gunneridae</taxon>
        <taxon>Pentapetalae</taxon>
        <taxon>rosids</taxon>
        <taxon>fabids</taxon>
        <taxon>Malpighiales</taxon>
        <taxon>Euphorbiaceae</taxon>
        <taxon>Acalyphoideae</taxon>
        <taxon>Acalypheae</taxon>
        <taxon>Ricinus</taxon>
    </lineage>
</organism>
<sequence length="74" mass="8136">MDLHSLCLTTETLAASLPIMTAQLLSWGMLPILTLLLRGVLLLSFTVEWLRSLKPSPQPESKSKKVLVFPCPCG</sequence>
<name>B9S2K5_RICCO</name>
<dbReference type="EMBL" id="EQ973851">
    <property type="protein sequence ID" value="EEF42157.1"/>
    <property type="molecule type" value="Genomic_DNA"/>
</dbReference>
<feature type="transmembrane region" description="Helical" evidence="1">
    <location>
        <begin position="24"/>
        <end position="45"/>
    </location>
</feature>
<evidence type="ECO:0000256" key="1">
    <source>
        <dbReference type="SAM" id="Phobius"/>
    </source>
</evidence>
<protein>
    <submittedName>
        <fullName evidence="2">Uncharacterized protein</fullName>
    </submittedName>
</protein>
<keyword evidence="3" id="KW-1185">Reference proteome</keyword>
<dbReference type="AlphaFoldDB" id="B9S2K5"/>
<keyword evidence="1" id="KW-1133">Transmembrane helix</keyword>
<dbReference type="Proteomes" id="UP000008311">
    <property type="component" value="Unassembled WGS sequence"/>
</dbReference>
<keyword evidence="1" id="KW-0812">Transmembrane</keyword>
<evidence type="ECO:0000313" key="2">
    <source>
        <dbReference type="EMBL" id="EEF42157.1"/>
    </source>
</evidence>
<accession>B9S2K5</accession>
<dbReference type="InParanoid" id="B9S2K5"/>
<evidence type="ECO:0000313" key="3">
    <source>
        <dbReference type="Proteomes" id="UP000008311"/>
    </source>
</evidence>